<comment type="caution">
    <text evidence="3">The sequence shown here is derived from an EMBL/GenBank/DDBJ whole genome shotgun (WGS) entry which is preliminary data.</text>
</comment>
<dbReference type="SUPFAM" id="SSF56935">
    <property type="entry name" value="Porins"/>
    <property type="match status" value="1"/>
</dbReference>
<feature type="chain" id="PRO_5019567640" description="Zinc-regulated TonB-dependent outer membrane receptor" evidence="2">
    <location>
        <begin position="21"/>
        <end position="383"/>
    </location>
</feature>
<evidence type="ECO:0008006" key="5">
    <source>
        <dbReference type="Google" id="ProtNLM"/>
    </source>
</evidence>
<proteinExistence type="predicted"/>
<evidence type="ECO:0000313" key="4">
    <source>
        <dbReference type="Proteomes" id="UP000288178"/>
    </source>
</evidence>
<dbReference type="InterPro" id="IPR023614">
    <property type="entry name" value="Porin_dom_sf"/>
</dbReference>
<feature type="region of interest" description="Disordered" evidence="1">
    <location>
        <begin position="208"/>
        <end position="239"/>
    </location>
</feature>
<evidence type="ECO:0000256" key="1">
    <source>
        <dbReference type="SAM" id="MobiDB-lite"/>
    </source>
</evidence>
<dbReference type="Proteomes" id="UP000288178">
    <property type="component" value="Unassembled WGS sequence"/>
</dbReference>
<evidence type="ECO:0000256" key="2">
    <source>
        <dbReference type="SAM" id="SignalP"/>
    </source>
</evidence>
<organism evidence="3 4">
    <name type="scientific">Rubrivivax albus</name>
    <dbReference type="NCBI Taxonomy" id="2499835"/>
    <lineage>
        <taxon>Bacteria</taxon>
        <taxon>Pseudomonadati</taxon>
        <taxon>Pseudomonadota</taxon>
        <taxon>Betaproteobacteria</taxon>
        <taxon>Burkholderiales</taxon>
        <taxon>Sphaerotilaceae</taxon>
        <taxon>Rubrivivax</taxon>
    </lineage>
</organism>
<keyword evidence="2" id="KW-0732">Signal</keyword>
<dbReference type="OrthoDB" id="9788733at2"/>
<dbReference type="EMBL" id="SACT01000001">
    <property type="protein sequence ID" value="RVT54499.1"/>
    <property type="molecule type" value="Genomic_DNA"/>
</dbReference>
<accession>A0A437K2D1</accession>
<sequence>MAAVATGALLVLFSARPAAAQDWQLGAVLDVAASSRALALGQREQGLALGHSDVTARGGLGSLFGAQVTVAAHQHDGKVEAELEEAWLETRTLPFGLQARFGRFASQIGAINAQHPHADDFVERPLLYRAFLGSHWFDDGLRLNWTAPTPIYLMLGAEVFRGRQLIPEAESSRSPGAIALSLKTGADIGRSHSWQVGAAWVDNRRVAAHDHEEEHEEEHGEEEHEEHEEEGHDHHDHAHGAEYSGGRMWLLDATWKWAPDGNNRERQLRVTAEFARITDLGEHATGGDRHQAAALSVVWRFDPAWEVGVRTDWLRVRMPHEDHFHDGRLREHAVMLAWKPTHGQTLRLQATTQRNAEGIEDAQRRSVQLQYVLSFGAHGAHTF</sequence>
<dbReference type="Gene3D" id="2.40.160.10">
    <property type="entry name" value="Porin"/>
    <property type="match status" value="1"/>
</dbReference>
<feature type="signal peptide" evidence="2">
    <location>
        <begin position="1"/>
        <end position="20"/>
    </location>
</feature>
<reference evidence="3 4" key="1">
    <citation type="submission" date="2019-01" db="EMBL/GenBank/DDBJ databases">
        <authorList>
            <person name="Chen W.-M."/>
        </authorList>
    </citation>
    <scope>NUCLEOTIDE SEQUENCE [LARGE SCALE GENOMIC DNA]</scope>
    <source>
        <strain evidence="3 4">ICH-3</strain>
    </source>
</reference>
<keyword evidence="4" id="KW-1185">Reference proteome</keyword>
<gene>
    <name evidence="3" type="ORF">ENE75_03960</name>
</gene>
<name>A0A437K2D1_9BURK</name>
<dbReference type="AlphaFoldDB" id="A0A437K2D1"/>
<evidence type="ECO:0000313" key="3">
    <source>
        <dbReference type="EMBL" id="RVT54499.1"/>
    </source>
</evidence>
<feature type="compositionally biased region" description="Basic and acidic residues" evidence="1">
    <location>
        <begin position="208"/>
        <end position="222"/>
    </location>
</feature>
<feature type="compositionally biased region" description="Basic and acidic residues" evidence="1">
    <location>
        <begin position="229"/>
        <end position="239"/>
    </location>
</feature>
<protein>
    <recommendedName>
        <fullName evidence="5">Zinc-regulated TonB-dependent outer membrane receptor</fullName>
    </recommendedName>
</protein>